<evidence type="ECO:0008006" key="3">
    <source>
        <dbReference type="Google" id="ProtNLM"/>
    </source>
</evidence>
<proteinExistence type="predicted"/>
<sequence length="106" mass="12361">MTYDPEPTVLLYAADGWSVDARISRHSGKLHFYGQDLGGPFSEYEWSWSFAPETFADIRTALADRDRTRDLLVVVQEFFTDTDIRDPGKWLRDNGIPAEFWSRFEH</sequence>
<dbReference type="EMBL" id="VMSD01000001">
    <property type="protein sequence ID" value="KAF0848889.1"/>
    <property type="molecule type" value="Genomic_DNA"/>
</dbReference>
<keyword evidence="2" id="KW-1185">Reference proteome</keyword>
<reference evidence="1 2" key="1">
    <citation type="submission" date="2019-07" db="EMBL/GenBank/DDBJ databases">
        <title>Genomic Encyclopedia of Type Strains, Phase IV (KMG-IV): sequencing the most valuable type-strain genomes for metagenomic binning, comparative biology and taxonomic classification.</title>
        <authorList>
            <person name="Goeker M."/>
        </authorList>
    </citation>
    <scope>NUCLEOTIDE SEQUENCE [LARGE SCALE GENOMIC DNA]</scope>
    <source>
        <strain evidence="1 2">DSM 44831</strain>
    </source>
</reference>
<accession>A0ABQ6YT02</accession>
<dbReference type="Proteomes" id="UP000798951">
    <property type="component" value="Unassembled WGS sequence"/>
</dbReference>
<protein>
    <recommendedName>
        <fullName evidence="3">Immunity protein 53 of polymorphic toxin system</fullName>
    </recommendedName>
</protein>
<evidence type="ECO:0000313" key="2">
    <source>
        <dbReference type="Proteomes" id="UP000798951"/>
    </source>
</evidence>
<evidence type="ECO:0000313" key="1">
    <source>
        <dbReference type="EMBL" id="KAF0848889.1"/>
    </source>
</evidence>
<organism evidence="1 2">
    <name type="scientific">Nocardia caishijiensis</name>
    <dbReference type="NCBI Taxonomy" id="184756"/>
    <lineage>
        <taxon>Bacteria</taxon>
        <taxon>Bacillati</taxon>
        <taxon>Actinomycetota</taxon>
        <taxon>Actinomycetes</taxon>
        <taxon>Mycobacteriales</taxon>
        <taxon>Nocardiaceae</taxon>
        <taxon>Nocardia</taxon>
    </lineage>
</organism>
<gene>
    <name evidence="1" type="ORF">FNL39_101320</name>
</gene>
<dbReference type="RefSeq" id="WP_067979603.1">
    <property type="nucleotide sequence ID" value="NZ_VMSD01000001.1"/>
</dbReference>
<name>A0ABQ6YT02_9NOCA</name>
<comment type="caution">
    <text evidence="1">The sequence shown here is derived from an EMBL/GenBank/DDBJ whole genome shotgun (WGS) entry which is preliminary data.</text>
</comment>